<dbReference type="PANTHER" id="PTHR43072">
    <property type="entry name" value="N-ACETYLTRANSFERASE"/>
    <property type="match status" value="1"/>
</dbReference>
<dbReference type="FunCoup" id="D8I9U5">
    <property type="interactions" value="19"/>
</dbReference>
<reference evidence="2 3" key="1">
    <citation type="journal article" date="2010" name="PLoS ONE">
        <title>The complete genome sequence of the pathogenic intestinal spirochete Brachyspira pilosicoli and comparison with other Brachyspira genomes.</title>
        <authorList>
            <person name="Wanchanthuek P."/>
            <person name="Bellgard M.I."/>
            <person name="La T."/>
            <person name="Ryan K."/>
            <person name="Moolhuijzen P."/>
            <person name="Chapman B."/>
            <person name="Black M."/>
            <person name="Schibeci D."/>
            <person name="Hunter A."/>
            <person name="Barrero R."/>
            <person name="Phillips N.D."/>
            <person name="Hampson D.J."/>
        </authorList>
    </citation>
    <scope>NUCLEOTIDE SEQUENCE [LARGE SCALE GENOMIC DNA]</scope>
    <source>
        <strain evidence="3">ATCC BAA-1826 / 95/1000</strain>
    </source>
</reference>
<dbReference type="KEGG" id="bpo:BP951000_0053"/>
<dbReference type="GeneID" id="56438644"/>
<proteinExistence type="predicted"/>
<keyword evidence="2" id="KW-0808">Transferase</keyword>
<dbReference type="Proteomes" id="UP000000332">
    <property type="component" value="Chromosome"/>
</dbReference>
<dbReference type="HOGENOM" id="CLU_013985_4_2_12"/>
<keyword evidence="3" id="KW-1185">Reference proteome</keyword>
<evidence type="ECO:0000313" key="3">
    <source>
        <dbReference type="Proteomes" id="UP000000332"/>
    </source>
</evidence>
<dbReference type="InParanoid" id="D8I9U5"/>
<dbReference type="PANTHER" id="PTHR43072:SF8">
    <property type="entry name" value="ACYLTRANSFERASE FABY-RELATED"/>
    <property type="match status" value="1"/>
</dbReference>
<feature type="domain" description="N-acetyltransferase" evidence="1">
    <location>
        <begin position="1"/>
        <end position="161"/>
    </location>
</feature>
<dbReference type="Pfam" id="PF13420">
    <property type="entry name" value="Acetyltransf_4"/>
    <property type="match status" value="1"/>
</dbReference>
<protein>
    <submittedName>
        <fullName evidence="2">UDP-3-O-[3-hydroxymyristoyl] glucosamine N-acyltransferase</fullName>
    </submittedName>
</protein>
<organism evidence="2 3">
    <name type="scientific">Brachyspira pilosicoli (strain ATCC BAA-1826 / 95/1000)</name>
    <dbReference type="NCBI Taxonomy" id="759914"/>
    <lineage>
        <taxon>Bacteria</taxon>
        <taxon>Pseudomonadati</taxon>
        <taxon>Spirochaetota</taxon>
        <taxon>Spirochaetia</taxon>
        <taxon>Brachyspirales</taxon>
        <taxon>Brachyspiraceae</taxon>
        <taxon>Brachyspira</taxon>
    </lineage>
</organism>
<evidence type="ECO:0000259" key="1">
    <source>
        <dbReference type="PROSITE" id="PS51186"/>
    </source>
</evidence>
<sequence length="189" mass="22333">MPIRLATSEDTKQILDIYSNYIDTNITFEYSLPSIEEFEKRIKNIIKVYPYLVYEENEKILGYAYAHSFMEREAYKWDTELSIYMDYNHKSKGLGKKLCLALINILKYQGFKTLYSRVTSGNVASEKFHDYFGFKKCGMLCNTGYKLSKWHDVTIYEKKINEYDEKPKDIIKIKDIDKNTLDSIISNLK</sequence>
<dbReference type="RefSeq" id="WP_013243017.1">
    <property type="nucleotide sequence ID" value="NC_014330.1"/>
</dbReference>
<gene>
    <name evidence="2" type="primary">lpxD</name>
    <name evidence="2" type="ordered locus">BP951000_0053</name>
</gene>
<dbReference type="InterPro" id="IPR016181">
    <property type="entry name" value="Acyl_CoA_acyltransferase"/>
</dbReference>
<dbReference type="eggNOG" id="COG1247">
    <property type="taxonomic scope" value="Bacteria"/>
</dbReference>
<name>D8I9U5_BRAP9</name>
<dbReference type="GO" id="GO:0016747">
    <property type="term" value="F:acyltransferase activity, transferring groups other than amino-acyl groups"/>
    <property type="evidence" value="ECO:0007669"/>
    <property type="project" value="InterPro"/>
</dbReference>
<dbReference type="AlphaFoldDB" id="D8I9U5"/>
<dbReference type="CDD" id="cd04301">
    <property type="entry name" value="NAT_SF"/>
    <property type="match status" value="1"/>
</dbReference>
<keyword evidence="2" id="KW-0012">Acyltransferase</keyword>
<dbReference type="PROSITE" id="PS51186">
    <property type="entry name" value="GNAT"/>
    <property type="match status" value="1"/>
</dbReference>
<dbReference type="Gene3D" id="3.40.630.30">
    <property type="match status" value="1"/>
</dbReference>
<accession>D8I9U5</accession>
<dbReference type="EMBL" id="CP002025">
    <property type="protein sequence ID" value="ADK30062.1"/>
    <property type="molecule type" value="Genomic_DNA"/>
</dbReference>
<dbReference type="InterPro" id="IPR000182">
    <property type="entry name" value="GNAT_dom"/>
</dbReference>
<dbReference type="SUPFAM" id="SSF55729">
    <property type="entry name" value="Acyl-CoA N-acyltransferases (Nat)"/>
    <property type="match status" value="1"/>
</dbReference>
<evidence type="ECO:0000313" key="2">
    <source>
        <dbReference type="EMBL" id="ADK30062.1"/>
    </source>
</evidence>